<evidence type="ECO:0000256" key="3">
    <source>
        <dbReference type="ARBA" id="ARBA00009295"/>
    </source>
</evidence>
<evidence type="ECO:0000259" key="14">
    <source>
        <dbReference type="PROSITE" id="PS50255"/>
    </source>
</evidence>
<dbReference type="InterPro" id="IPR036400">
    <property type="entry name" value="Cyt_B5-like_heme/steroid_sf"/>
</dbReference>
<dbReference type="GO" id="GO:0046872">
    <property type="term" value="F:metal ion binding"/>
    <property type="evidence" value="ECO:0007669"/>
    <property type="project" value="UniProtKB-KW"/>
</dbReference>
<dbReference type="EMBL" id="BLLK01000032">
    <property type="protein sequence ID" value="GFH49046.1"/>
    <property type="molecule type" value="Genomic_DNA"/>
</dbReference>
<dbReference type="GO" id="GO:0006629">
    <property type="term" value="P:lipid metabolic process"/>
    <property type="evidence" value="ECO:0007669"/>
    <property type="project" value="UniProtKB-KW"/>
</dbReference>
<dbReference type="SMART" id="SM01117">
    <property type="entry name" value="Cyt-b5"/>
    <property type="match status" value="1"/>
</dbReference>
<evidence type="ECO:0000313" key="16">
    <source>
        <dbReference type="Proteomes" id="UP001054902"/>
    </source>
</evidence>
<dbReference type="Gene3D" id="3.10.120.10">
    <property type="entry name" value="Cytochrome b5-like heme/steroid binding domain"/>
    <property type="match status" value="1"/>
</dbReference>
<reference evidence="15 16" key="1">
    <citation type="journal article" date="2021" name="Sci. Rep.">
        <title>The genome of the diatom Chaetoceros tenuissimus carries an ancient integrated fragment of an extant virus.</title>
        <authorList>
            <person name="Hongo Y."/>
            <person name="Kimura K."/>
            <person name="Takaki Y."/>
            <person name="Yoshida Y."/>
            <person name="Baba S."/>
            <person name="Kobayashi G."/>
            <person name="Nagasaki K."/>
            <person name="Hano T."/>
            <person name="Tomaru Y."/>
        </authorList>
    </citation>
    <scope>NUCLEOTIDE SEQUENCE [LARGE SCALE GENOMIC DNA]</scope>
    <source>
        <strain evidence="15 16">NIES-3715</strain>
    </source>
</reference>
<feature type="region of interest" description="Disordered" evidence="12">
    <location>
        <begin position="18"/>
        <end position="38"/>
    </location>
</feature>
<keyword evidence="9" id="KW-0408">Iron</keyword>
<dbReference type="PIRSF" id="PIRSF015921">
    <property type="entry name" value="FA_sphinglp_des"/>
    <property type="match status" value="1"/>
</dbReference>
<protein>
    <submittedName>
        <fullName evidence="15">Delta-8 fatty acid desaturase</fullName>
    </submittedName>
</protein>
<keyword evidence="5 13" id="KW-0812">Transmembrane</keyword>
<dbReference type="GO" id="GO:0016020">
    <property type="term" value="C:membrane"/>
    <property type="evidence" value="ECO:0007669"/>
    <property type="project" value="UniProtKB-SubCell"/>
</dbReference>
<accession>A0AAD3CN74</accession>
<dbReference type="SUPFAM" id="SSF55856">
    <property type="entry name" value="Cytochrome b5-like heme/steroid binding domain"/>
    <property type="match status" value="1"/>
</dbReference>
<proteinExistence type="inferred from homology"/>
<dbReference type="Pfam" id="PF00173">
    <property type="entry name" value="Cyt-b5"/>
    <property type="match status" value="1"/>
</dbReference>
<keyword evidence="6" id="KW-0479">Metal-binding</keyword>
<name>A0AAD3CN74_9STRA</name>
<evidence type="ECO:0000256" key="7">
    <source>
        <dbReference type="ARBA" id="ARBA00022989"/>
    </source>
</evidence>
<dbReference type="AlphaFoldDB" id="A0AAD3CN74"/>
<feature type="transmembrane region" description="Helical" evidence="13">
    <location>
        <begin position="156"/>
        <end position="181"/>
    </location>
</feature>
<comment type="caution">
    <text evidence="15">The sequence shown here is derived from an EMBL/GenBank/DDBJ whole genome shotgun (WGS) entry which is preliminary data.</text>
</comment>
<feature type="transmembrane region" description="Helical" evidence="13">
    <location>
        <begin position="317"/>
        <end position="337"/>
    </location>
</feature>
<dbReference type="PANTHER" id="PTHR19353:SF30">
    <property type="entry name" value="DELTA 8-(E)-SPHINGOLIPID DESATURASE"/>
    <property type="match status" value="1"/>
</dbReference>
<keyword evidence="10" id="KW-0443">Lipid metabolism</keyword>
<feature type="domain" description="Cytochrome b5 heme-binding" evidence="14">
    <location>
        <begin position="41"/>
        <end position="119"/>
    </location>
</feature>
<organism evidence="15 16">
    <name type="scientific">Chaetoceros tenuissimus</name>
    <dbReference type="NCBI Taxonomy" id="426638"/>
    <lineage>
        <taxon>Eukaryota</taxon>
        <taxon>Sar</taxon>
        <taxon>Stramenopiles</taxon>
        <taxon>Ochrophyta</taxon>
        <taxon>Bacillariophyta</taxon>
        <taxon>Coscinodiscophyceae</taxon>
        <taxon>Chaetocerotophycidae</taxon>
        <taxon>Chaetocerotales</taxon>
        <taxon>Chaetocerotaceae</taxon>
        <taxon>Chaetoceros</taxon>
    </lineage>
</organism>
<keyword evidence="4" id="KW-0349">Heme</keyword>
<keyword evidence="8" id="KW-0560">Oxidoreductase</keyword>
<dbReference type="PANTHER" id="PTHR19353">
    <property type="entry name" value="FATTY ACID DESATURASE 2"/>
    <property type="match status" value="1"/>
</dbReference>
<dbReference type="Proteomes" id="UP001054902">
    <property type="component" value="Unassembled WGS sequence"/>
</dbReference>
<dbReference type="Pfam" id="PF00487">
    <property type="entry name" value="FA_desaturase"/>
    <property type="match status" value="1"/>
</dbReference>
<comment type="subcellular location">
    <subcellularLocation>
        <location evidence="1">Membrane</location>
        <topology evidence="1">Multi-pass membrane protein</topology>
    </subcellularLocation>
</comment>
<keyword evidence="16" id="KW-1185">Reference proteome</keyword>
<feature type="transmembrane region" description="Helical" evidence="13">
    <location>
        <begin position="343"/>
        <end position="362"/>
    </location>
</feature>
<dbReference type="GO" id="GO:0016717">
    <property type="term" value="F:oxidoreductase activity, acting on paired donors, with oxidation of a pair of donors resulting in the reduction of molecular oxygen to two molecules of water"/>
    <property type="evidence" value="ECO:0007669"/>
    <property type="project" value="TreeGrafter"/>
</dbReference>
<evidence type="ECO:0000256" key="6">
    <source>
        <dbReference type="ARBA" id="ARBA00022723"/>
    </source>
</evidence>
<feature type="transmembrane region" description="Helical" evidence="13">
    <location>
        <begin position="289"/>
        <end position="310"/>
    </location>
</feature>
<evidence type="ECO:0000256" key="10">
    <source>
        <dbReference type="ARBA" id="ARBA00023098"/>
    </source>
</evidence>
<dbReference type="InterPro" id="IPR005804">
    <property type="entry name" value="FA_desaturase_dom"/>
</dbReference>
<gene>
    <name evidence="15" type="ORF">CTEN210_05522</name>
</gene>
<evidence type="ECO:0000256" key="12">
    <source>
        <dbReference type="SAM" id="MobiDB-lite"/>
    </source>
</evidence>
<evidence type="ECO:0000256" key="4">
    <source>
        <dbReference type="ARBA" id="ARBA00022617"/>
    </source>
</evidence>
<comment type="similarity">
    <text evidence="3">Belongs to the fatty acid desaturase type 1 family.</text>
</comment>
<evidence type="ECO:0000256" key="2">
    <source>
        <dbReference type="ARBA" id="ARBA00005189"/>
    </source>
</evidence>
<comment type="pathway">
    <text evidence="2">Lipid metabolism.</text>
</comment>
<dbReference type="PROSITE" id="PS50255">
    <property type="entry name" value="CYTOCHROME_B5_2"/>
    <property type="match status" value="1"/>
</dbReference>
<evidence type="ECO:0000256" key="13">
    <source>
        <dbReference type="SAM" id="Phobius"/>
    </source>
</evidence>
<dbReference type="InterPro" id="IPR012171">
    <property type="entry name" value="Fatty_acid_desaturase"/>
</dbReference>
<keyword evidence="7 13" id="KW-1133">Transmembrane helix</keyword>
<evidence type="ECO:0000256" key="5">
    <source>
        <dbReference type="ARBA" id="ARBA00022692"/>
    </source>
</evidence>
<evidence type="ECO:0000256" key="9">
    <source>
        <dbReference type="ARBA" id="ARBA00023004"/>
    </source>
</evidence>
<keyword evidence="11 13" id="KW-0472">Membrane</keyword>
<evidence type="ECO:0000256" key="8">
    <source>
        <dbReference type="ARBA" id="ARBA00023002"/>
    </source>
</evidence>
<dbReference type="InterPro" id="IPR001199">
    <property type="entry name" value="Cyt_B5-like_heme/steroid-bd"/>
</dbReference>
<evidence type="ECO:0000256" key="11">
    <source>
        <dbReference type="ARBA" id="ARBA00023136"/>
    </source>
</evidence>
<dbReference type="CDD" id="cd03506">
    <property type="entry name" value="Delta6-FADS-like"/>
    <property type="match status" value="1"/>
</dbReference>
<evidence type="ECO:0000313" key="15">
    <source>
        <dbReference type="EMBL" id="GFH49046.1"/>
    </source>
</evidence>
<sequence length="480" mass="54287">MTDTLNSKCTANQLISSTSSSSLSSSSSTPSFPTFSSLSKSRPITWKELKQHAIQNNPSAELWIALHGKVYNISTFASIHPGGSIIYQYTGRDATDEFDAFHLPRVQKRLPAYQIGVLVDHPQILPITKDYRELKDVLWKEGWFDADWNYYLQKDILALTILTIGIGLMVIGESMIVRVLLGGAAVGLALQQIAFVAHDAGHWGITPPKAGGGINWLGWFHGVVCFGVSIEMWVDEHSGHHAMTMRPHEDPQFKYLPIFLISSKELDRFHELSKVEQVLAKWLVPFQHYTMIPISMIIGRFNLHVISLIYALKSKKIYDVAGLALYFAWFGGVVSLLPTSERLPFVLVAYIVAGILHIQLTISHLATNSFTAEEDEKEQFFAFQCKTTRNIDSTHWDDWFHGGLQFQIEHHLFPQLPRHNLIKVKPLVEKLCKKHGIEYRTTGFFNAVKECLSDFRRLSSFIGDLVHPHEIMPEKCSSSV</sequence>
<evidence type="ECO:0000256" key="1">
    <source>
        <dbReference type="ARBA" id="ARBA00004141"/>
    </source>
</evidence>